<protein>
    <recommendedName>
        <fullName evidence="1">Virulence-associated protein E-like domain-containing protein</fullName>
    </recommendedName>
</protein>
<name>A0A410DQC4_9CLOT</name>
<proteinExistence type="predicted"/>
<evidence type="ECO:0000259" key="1">
    <source>
        <dbReference type="Pfam" id="PF05272"/>
    </source>
</evidence>
<dbReference type="RefSeq" id="WP_128212011.1">
    <property type="nucleotide sequence ID" value="NZ_CP025746.1"/>
</dbReference>
<dbReference type="Proteomes" id="UP000286268">
    <property type="component" value="Chromosome"/>
</dbReference>
<dbReference type="InterPro" id="IPR007936">
    <property type="entry name" value="VapE-like_dom"/>
</dbReference>
<dbReference type="AlphaFoldDB" id="A0A410DQC4"/>
<dbReference type="OrthoDB" id="9763644at2"/>
<feature type="domain" description="Virulence-associated protein E-like" evidence="1">
    <location>
        <begin position="486"/>
        <end position="706"/>
    </location>
</feature>
<sequence>MELKENKPNLKIKYDGSITIATGKSKKETHWKNKNMLYSDLVEKLRSTTRTPETYSEYKKMPKTERDRIKDVGGFVGGSLKNGRRKAENVANRTLLTLDLDYVNGDVWSSIELLFDFSCITYSTHTHAPDNQRLRLVIPLARPVLPDEYQAIARMVADDLGIDQFDDTTYEPVRLMYWPSTSCDGEYIFKYQDLEWLNPDDVLARYTFGWQDVSYWPESSRARAKLNLAIKKQEDPLTKKGVIGAFCRTYTISEAIAEFIPDIYIPGADDTRYTFSEGSTTGGIVVYEDKFSYSHHGTDPASNTLCNAFDLIRIHKFGHLDDEVRIDTKPDNLPSFKEMVELATNDSKVRIQLGKDRIEAAKDEFESIEDGEQEVKEADEKWLALLSYSKQGQIKATIDNVKIILENDPNIKDKLAYNEFSYRNTIKGKLPWNNENKIRFWNDNDEAGIRHYLEKVYDITRATQVINDALILIFNQNKFHPVRDYLNSLIWDKRERVETVLIDYFGVEDNVYTRAASRIFICGAVERIFNPGCQLDYVTTIVGKQGIRKGTFYRLMAKKDDWYTELATIKYKEAIEETMGKWIVEMAEMAPTKKSEIEEMKAFITNKSKTIRMAYAHNPTDIPRQYVLVASTNEPTFLKDPTGDRRYLPVDADMDKATKSVVDDLKNDVDQIYAEAVEIYKKLKNKALMLGKEEETLASIEQDNHRIVDDEESTIIEFLDTPLPKDWYEKELYERQQYFNDSLSPKVKKEDGFLRDRICVKEILNELYGVSGKIDIRDSTRINKILQGLKNWEKQKSPLRISGYGLQRGYYRT</sequence>
<dbReference type="PANTHER" id="PTHR34985">
    <property type="entry name" value="SLR0554 PROTEIN"/>
    <property type="match status" value="1"/>
</dbReference>
<dbReference type="EMBL" id="CP025746">
    <property type="protein sequence ID" value="QAA31231.1"/>
    <property type="molecule type" value="Genomic_DNA"/>
</dbReference>
<organism evidence="2 3">
    <name type="scientific">Clostridium manihotivorum</name>
    <dbReference type="NCBI Taxonomy" id="2320868"/>
    <lineage>
        <taxon>Bacteria</taxon>
        <taxon>Bacillati</taxon>
        <taxon>Bacillota</taxon>
        <taxon>Clostridia</taxon>
        <taxon>Eubacteriales</taxon>
        <taxon>Clostridiaceae</taxon>
        <taxon>Clostridium</taxon>
    </lineage>
</organism>
<dbReference type="KEGG" id="cmah:C1I91_05995"/>
<evidence type="ECO:0000313" key="3">
    <source>
        <dbReference type="Proteomes" id="UP000286268"/>
    </source>
</evidence>
<dbReference type="PANTHER" id="PTHR34985:SF1">
    <property type="entry name" value="SLR0554 PROTEIN"/>
    <property type="match status" value="1"/>
</dbReference>
<dbReference type="Pfam" id="PF05272">
    <property type="entry name" value="VapE-like_dom"/>
    <property type="match status" value="1"/>
</dbReference>
<gene>
    <name evidence="2" type="ORF">C1I91_05995</name>
</gene>
<reference evidence="2 3" key="1">
    <citation type="submission" date="2018-01" db="EMBL/GenBank/DDBJ databases">
        <title>Genome Sequencing and Assembly of Anaerobacter polyendosporus strain CT4.</title>
        <authorList>
            <person name="Tachaapaikoon C."/>
            <person name="Sutheeworapong S."/>
            <person name="Jenjaroenpun P."/>
            <person name="Wongsurawat T."/>
            <person name="Nookeaw I."/>
            <person name="Cheawchanlertfa P."/>
            <person name="Kosugi A."/>
            <person name="Cheevadhanarak S."/>
            <person name="Ratanakhanokchai K."/>
        </authorList>
    </citation>
    <scope>NUCLEOTIDE SEQUENCE [LARGE SCALE GENOMIC DNA]</scope>
    <source>
        <strain evidence="2 3">CT4</strain>
    </source>
</reference>
<keyword evidence="3" id="KW-1185">Reference proteome</keyword>
<accession>A0A410DQC4</accession>
<evidence type="ECO:0000313" key="2">
    <source>
        <dbReference type="EMBL" id="QAA31231.1"/>
    </source>
</evidence>